<dbReference type="PANTHER" id="PTHR30511">
    <property type="entry name" value="ALANINE RACEMASE"/>
    <property type="match status" value="1"/>
</dbReference>
<dbReference type="STRING" id="1278298.GCA_000428685_01450"/>
<dbReference type="InterPro" id="IPR001608">
    <property type="entry name" value="Ala_racemase_N"/>
</dbReference>
<feature type="domain" description="Alanine racemase C-terminal" evidence="7">
    <location>
        <begin position="279"/>
        <end position="419"/>
    </location>
</feature>
<keyword evidence="3 4" id="KW-0413">Isomerase</keyword>
<accession>A0A448KBZ0</accession>
<feature type="binding site" evidence="4 6">
    <location>
        <position position="166"/>
    </location>
    <ligand>
        <name>substrate</name>
    </ligand>
</feature>
<comment type="cofactor">
    <cofactor evidence="1 4 5">
        <name>pyridoxal 5'-phosphate</name>
        <dbReference type="ChEBI" id="CHEBI:597326"/>
    </cofactor>
</comment>
<evidence type="ECO:0000256" key="4">
    <source>
        <dbReference type="HAMAP-Rule" id="MF_01201"/>
    </source>
</evidence>
<keyword evidence="2 4" id="KW-0663">Pyridoxal phosphate</keyword>
<protein>
    <recommendedName>
        <fullName evidence="4">Alanine racemase</fullName>
        <ecNumber evidence="4">5.1.1.1</ecNumber>
    </recommendedName>
</protein>
<dbReference type="AlphaFoldDB" id="A0A448KBZ0"/>
<evidence type="ECO:0000313" key="8">
    <source>
        <dbReference type="EMBL" id="VEG74451.1"/>
    </source>
</evidence>
<dbReference type="KEGG" id="asla:NCTC11923_01085"/>
<keyword evidence="9" id="KW-1185">Reference proteome</keyword>
<evidence type="ECO:0000259" key="7">
    <source>
        <dbReference type="SMART" id="SM01005"/>
    </source>
</evidence>
<sequence length="426" mass="44060">MSTDPALAATTSRAVIDLGAIAHNARVLAQRTTAPWMAVVKADAYGHGLAQVATTCLGAGASWLGVAQLAEALSLRAALDAAGIARPEPGPEAAADPRAPRLMTWIAPVLSAERAQAPDSPLRAALAADLDLSASTVGQARAIAAAARAHGAPARVHLKVDTGMSRGGATAEELAEVAGALRAAEQDGALCVVGLWSHLSRADEPESGSTRDHLERFHAAAEQVERSGLRPTVRHLAATGGLLWHPETHLDLVRAGIGLYGLSPNPATATSQELGLRPAMTLQAELIQVKRLHAGQAVSYGGTWSAPEERWVGLVPLGYADGLPRSASSCGPVSVAGIWAPIVGRVCMDQVVIDLGPARDADGVARPAPAVEGQTAVLWGDPAQAPHPVPTADDWARACGTINYEIVTRLGARVPRRHIPADGRVD</sequence>
<feature type="active site" description="Proton acceptor; specific for L-alanine" evidence="4">
    <location>
        <position position="300"/>
    </location>
</feature>
<dbReference type="Gene3D" id="2.40.37.10">
    <property type="entry name" value="Lyase, Ornithine Decarboxylase, Chain A, domain 1"/>
    <property type="match status" value="1"/>
</dbReference>
<dbReference type="EC" id="5.1.1.1" evidence="4"/>
<evidence type="ECO:0000256" key="2">
    <source>
        <dbReference type="ARBA" id="ARBA00022898"/>
    </source>
</evidence>
<dbReference type="SMART" id="SM01005">
    <property type="entry name" value="Ala_racemase_C"/>
    <property type="match status" value="1"/>
</dbReference>
<evidence type="ECO:0000256" key="6">
    <source>
        <dbReference type="PIRSR" id="PIRSR600821-52"/>
    </source>
</evidence>
<comment type="pathway">
    <text evidence="4">Amino-acid biosynthesis; D-alanine biosynthesis; D-alanine from L-alanine: step 1/1.</text>
</comment>
<dbReference type="UniPathway" id="UPA00042">
    <property type="reaction ID" value="UER00497"/>
</dbReference>
<evidence type="ECO:0000256" key="1">
    <source>
        <dbReference type="ARBA" id="ARBA00001933"/>
    </source>
</evidence>
<evidence type="ECO:0000256" key="5">
    <source>
        <dbReference type="PIRSR" id="PIRSR600821-50"/>
    </source>
</evidence>
<comment type="catalytic activity">
    <reaction evidence="4">
        <text>L-alanine = D-alanine</text>
        <dbReference type="Rhea" id="RHEA:20249"/>
        <dbReference type="ChEBI" id="CHEBI:57416"/>
        <dbReference type="ChEBI" id="CHEBI:57972"/>
        <dbReference type="EC" id="5.1.1.1"/>
    </reaction>
</comment>
<dbReference type="GO" id="GO:0008784">
    <property type="term" value="F:alanine racemase activity"/>
    <property type="evidence" value="ECO:0007669"/>
    <property type="project" value="UniProtKB-UniRule"/>
</dbReference>
<organism evidence="8 9">
    <name type="scientific">Actinomyces slackii</name>
    <dbReference type="NCBI Taxonomy" id="52774"/>
    <lineage>
        <taxon>Bacteria</taxon>
        <taxon>Bacillati</taxon>
        <taxon>Actinomycetota</taxon>
        <taxon>Actinomycetes</taxon>
        <taxon>Actinomycetales</taxon>
        <taxon>Actinomycetaceae</taxon>
        <taxon>Actinomyces</taxon>
    </lineage>
</organism>
<dbReference type="GO" id="GO:0030632">
    <property type="term" value="P:D-alanine biosynthetic process"/>
    <property type="evidence" value="ECO:0007669"/>
    <property type="project" value="UniProtKB-UniRule"/>
</dbReference>
<dbReference type="CDD" id="cd00430">
    <property type="entry name" value="PLPDE_III_AR"/>
    <property type="match status" value="1"/>
</dbReference>
<feature type="modified residue" description="N6-(pyridoxal phosphate)lysine" evidence="4 5">
    <location>
        <position position="41"/>
    </location>
</feature>
<dbReference type="GO" id="GO:0005829">
    <property type="term" value="C:cytosol"/>
    <property type="evidence" value="ECO:0007669"/>
    <property type="project" value="TreeGrafter"/>
</dbReference>
<dbReference type="PRINTS" id="PR00992">
    <property type="entry name" value="ALARACEMASE"/>
</dbReference>
<name>A0A448KBZ0_9ACTO</name>
<comment type="function">
    <text evidence="4">Catalyzes the interconversion of L-alanine and D-alanine. May also act on other amino acids.</text>
</comment>
<dbReference type="GO" id="GO:0030170">
    <property type="term" value="F:pyridoxal phosphate binding"/>
    <property type="evidence" value="ECO:0007669"/>
    <property type="project" value="UniProtKB-UniRule"/>
</dbReference>
<gene>
    <name evidence="8" type="primary">alr</name>
    <name evidence="8" type="ORF">NCTC11923_01085</name>
</gene>
<dbReference type="InterPro" id="IPR000821">
    <property type="entry name" value="Ala_racemase"/>
</dbReference>
<dbReference type="InterPro" id="IPR029066">
    <property type="entry name" value="PLP-binding_barrel"/>
</dbReference>
<evidence type="ECO:0000256" key="3">
    <source>
        <dbReference type="ARBA" id="ARBA00023235"/>
    </source>
</evidence>
<dbReference type="PROSITE" id="PS00395">
    <property type="entry name" value="ALANINE_RACEMASE"/>
    <property type="match status" value="1"/>
</dbReference>
<dbReference type="Gene3D" id="3.20.20.10">
    <property type="entry name" value="Alanine racemase"/>
    <property type="match status" value="1"/>
</dbReference>
<dbReference type="Pfam" id="PF00842">
    <property type="entry name" value="Ala_racemase_C"/>
    <property type="match status" value="1"/>
</dbReference>
<dbReference type="HAMAP" id="MF_01201">
    <property type="entry name" value="Ala_racemase"/>
    <property type="match status" value="1"/>
</dbReference>
<feature type="active site" description="Proton acceptor; specific for D-alanine" evidence="4">
    <location>
        <position position="41"/>
    </location>
</feature>
<dbReference type="RefSeq" id="WP_034515715.1">
    <property type="nucleotide sequence ID" value="NZ_CBCRWE010000007.1"/>
</dbReference>
<comment type="similarity">
    <text evidence="4">Belongs to the alanine racemase family.</text>
</comment>
<dbReference type="SUPFAM" id="SSF51419">
    <property type="entry name" value="PLP-binding barrel"/>
    <property type="match status" value="1"/>
</dbReference>
<dbReference type="InterPro" id="IPR020622">
    <property type="entry name" value="Ala_racemase_pyridoxalP-BS"/>
</dbReference>
<dbReference type="NCBIfam" id="TIGR00492">
    <property type="entry name" value="alr"/>
    <property type="match status" value="1"/>
</dbReference>
<dbReference type="PANTHER" id="PTHR30511:SF0">
    <property type="entry name" value="ALANINE RACEMASE, CATABOLIC-RELATED"/>
    <property type="match status" value="1"/>
</dbReference>
<dbReference type="SUPFAM" id="SSF50621">
    <property type="entry name" value="Alanine racemase C-terminal domain-like"/>
    <property type="match status" value="1"/>
</dbReference>
<dbReference type="InterPro" id="IPR011079">
    <property type="entry name" value="Ala_racemase_C"/>
</dbReference>
<evidence type="ECO:0000313" key="9">
    <source>
        <dbReference type="Proteomes" id="UP000276899"/>
    </source>
</evidence>
<dbReference type="InterPro" id="IPR009006">
    <property type="entry name" value="Ala_racemase/Decarboxylase_C"/>
</dbReference>
<dbReference type="Pfam" id="PF01168">
    <property type="entry name" value="Ala_racemase_N"/>
    <property type="match status" value="1"/>
</dbReference>
<reference evidence="8 9" key="1">
    <citation type="submission" date="2018-12" db="EMBL/GenBank/DDBJ databases">
        <authorList>
            <consortium name="Pathogen Informatics"/>
        </authorList>
    </citation>
    <scope>NUCLEOTIDE SEQUENCE [LARGE SCALE GENOMIC DNA]</scope>
    <source>
        <strain evidence="8 9">NCTC11923</strain>
    </source>
</reference>
<dbReference type="Proteomes" id="UP000276899">
    <property type="component" value="Chromosome"/>
</dbReference>
<feature type="binding site" evidence="4 6">
    <location>
        <position position="348"/>
    </location>
    <ligand>
        <name>substrate</name>
    </ligand>
</feature>
<proteinExistence type="inferred from homology"/>
<dbReference type="GO" id="GO:0009252">
    <property type="term" value="P:peptidoglycan biosynthetic process"/>
    <property type="evidence" value="ECO:0007669"/>
    <property type="project" value="TreeGrafter"/>
</dbReference>
<dbReference type="EMBL" id="LR134363">
    <property type="protein sequence ID" value="VEG74451.1"/>
    <property type="molecule type" value="Genomic_DNA"/>
</dbReference>